<gene>
    <name evidence="1" type="ORF">Back2_20070</name>
</gene>
<dbReference type="KEGG" id="nbe:Back2_20070"/>
<name>A0A3G9IFB2_9ACTN</name>
<evidence type="ECO:0000313" key="2">
    <source>
        <dbReference type="Proteomes" id="UP000271573"/>
    </source>
</evidence>
<evidence type="ECO:0000313" key="1">
    <source>
        <dbReference type="EMBL" id="BBH17720.1"/>
    </source>
</evidence>
<keyword evidence="2" id="KW-1185">Reference proteome</keyword>
<accession>A0A3G9IFB2</accession>
<organism evidence="1 2">
    <name type="scientific">Nocardioides baekrokdamisoli</name>
    <dbReference type="NCBI Taxonomy" id="1804624"/>
    <lineage>
        <taxon>Bacteria</taxon>
        <taxon>Bacillati</taxon>
        <taxon>Actinomycetota</taxon>
        <taxon>Actinomycetes</taxon>
        <taxon>Propionibacteriales</taxon>
        <taxon>Nocardioidaceae</taxon>
        <taxon>Nocardioides</taxon>
    </lineage>
</organism>
<protein>
    <submittedName>
        <fullName evidence="1">Uncharacterized protein</fullName>
    </submittedName>
</protein>
<dbReference type="AlphaFoldDB" id="A0A3G9IFB2"/>
<reference evidence="1 2" key="1">
    <citation type="submission" date="2018-11" db="EMBL/GenBank/DDBJ databases">
        <title>Complete genome sequence of Nocardioides baekrokdamisoli strain KCTC 39748.</title>
        <authorList>
            <person name="Kang S.W."/>
            <person name="Lee K.C."/>
            <person name="Kim K.K."/>
            <person name="Kim J.S."/>
            <person name="Kim D.S."/>
            <person name="Ko S.H."/>
            <person name="Yang S.H."/>
            <person name="Shin Y.K."/>
            <person name="Lee J.S."/>
        </authorList>
    </citation>
    <scope>NUCLEOTIDE SEQUENCE [LARGE SCALE GENOMIC DNA]</scope>
    <source>
        <strain evidence="1 2">KCTC 39748</strain>
    </source>
</reference>
<proteinExistence type="predicted"/>
<dbReference type="Proteomes" id="UP000271573">
    <property type="component" value="Chromosome"/>
</dbReference>
<dbReference type="EMBL" id="AP019307">
    <property type="protein sequence ID" value="BBH17720.1"/>
    <property type="molecule type" value="Genomic_DNA"/>
</dbReference>
<sequence>MVQIRGEGPAPVRVTVRVLGYGGAYDPATRRTAMEGTPLGHQQVKITIGQSGVSTLTDANGVATFGFSEPVTASNVHSCGQALLRASSKSGQTFIVNCYFP</sequence>